<dbReference type="EMBL" id="CAJNOI010001187">
    <property type="protein sequence ID" value="CAF1391298.1"/>
    <property type="molecule type" value="Genomic_DNA"/>
</dbReference>
<accession>A0A816BKP0</accession>
<gene>
    <name evidence="1" type="ORF">BJG266_LOCUS37130</name>
    <name evidence="2" type="ORF">QVE165_LOCUS54062</name>
</gene>
<dbReference type="AlphaFoldDB" id="A0A816BKP0"/>
<dbReference type="EMBL" id="CAJNOM010001519">
    <property type="protein sequence ID" value="CAF1611128.1"/>
    <property type="molecule type" value="Genomic_DNA"/>
</dbReference>
<sequence length="29" mass="3461">MTLIRRLTHHYVEIQKNPPPLCYAEPKDP</sequence>
<dbReference type="Proteomes" id="UP000663832">
    <property type="component" value="Unassembled WGS sequence"/>
</dbReference>
<dbReference type="Proteomes" id="UP000663877">
    <property type="component" value="Unassembled WGS sequence"/>
</dbReference>
<reference evidence="2" key="1">
    <citation type="submission" date="2021-02" db="EMBL/GenBank/DDBJ databases">
        <authorList>
            <person name="Nowell W R."/>
        </authorList>
    </citation>
    <scope>NUCLEOTIDE SEQUENCE</scope>
</reference>
<comment type="caution">
    <text evidence="2">The sequence shown here is derived from an EMBL/GenBank/DDBJ whole genome shotgun (WGS) entry which is preliminary data.</text>
</comment>
<name>A0A816BKP0_9BILA</name>
<feature type="non-terminal residue" evidence="2">
    <location>
        <position position="29"/>
    </location>
</feature>
<protein>
    <submittedName>
        <fullName evidence="2">Uncharacterized protein</fullName>
    </submittedName>
</protein>
<proteinExistence type="predicted"/>
<evidence type="ECO:0000313" key="3">
    <source>
        <dbReference type="Proteomes" id="UP000663832"/>
    </source>
</evidence>
<organism evidence="2 3">
    <name type="scientific">Adineta steineri</name>
    <dbReference type="NCBI Taxonomy" id="433720"/>
    <lineage>
        <taxon>Eukaryota</taxon>
        <taxon>Metazoa</taxon>
        <taxon>Spiralia</taxon>
        <taxon>Gnathifera</taxon>
        <taxon>Rotifera</taxon>
        <taxon>Eurotatoria</taxon>
        <taxon>Bdelloidea</taxon>
        <taxon>Adinetida</taxon>
        <taxon>Adinetidae</taxon>
        <taxon>Adineta</taxon>
    </lineage>
</organism>
<evidence type="ECO:0000313" key="1">
    <source>
        <dbReference type="EMBL" id="CAF1391298.1"/>
    </source>
</evidence>
<keyword evidence="3" id="KW-1185">Reference proteome</keyword>
<evidence type="ECO:0000313" key="2">
    <source>
        <dbReference type="EMBL" id="CAF1611128.1"/>
    </source>
</evidence>